<dbReference type="EMBL" id="QEAS01000002">
    <property type="protein sequence ID" value="PWG82122.1"/>
    <property type="molecule type" value="Genomic_DNA"/>
</dbReference>
<name>A0A2U2PLH9_9SPHI</name>
<comment type="caution">
    <text evidence="1">The sequence shown here is derived from an EMBL/GenBank/DDBJ whole genome shotgun (WGS) entry which is preliminary data.</text>
</comment>
<proteinExistence type="predicted"/>
<keyword evidence="2" id="KW-1185">Reference proteome</keyword>
<sequence>MKTYKAVMLVLLLSNCSIKKNIIGKYYSGIHSVGIQLKEDSTFVYEHRNLHLYQYSKGKWRHEKNNQISLESNIKSTLIPLNVQNQNITNAKNELSIDLKIADGGKTSDYQCGIYIDNKLYTIKRCDSLSSVFINVPMNNFYFHFARDPQPDTTSYISQPVFTEKYQLMINQNNKARIDITLPDTYFYYKSFNGVVAKATGKSLRIFNFISNKKETIPKVSDEANIFSAFFNTLEKKRK</sequence>
<organism evidence="1 2">
    <name type="scientific">Pararcticibacter amylolyticus</name>
    <dbReference type="NCBI Taxonomy" id="2173175"/>
    <lineage>
        <taxon>Bacteria</taxon>
        <taxon>Pseudomonadati</taxon>
        <taxon>Bacteroidota</taxon>
        <taxon>Sphingobacteriia</taxon>
        <taxon>Sphingobacteriales</taxon>
        <taxon>Sphingobacteriaceae</taxon>
        <taxon>Pararcticibacter</taxon>
    </lineage>
</organism>
<dbReference type="AlphaFoldDB" id="A0A2U2PLH9"/>
<evidence type="ECO:0000313" key="1">
    <source>
        <dbReference type="EMBL" id="PWG82122.1"/>
    </source>
</evidence>
<gene>
    <name evidence="1" type="ORF">DDR33_03650</name>
</gene>
<dbReference type="RefSeq" id="WP_109414399.1">
    <property type="nucleotide sequence ID" value="NZ_QEAS01000002.1"/>
</dbReference>
<evidence type="ECO:0000313" key="2">
    <source>
        <dbReference type="Proteomes" id="UP000245647"/>
    </source>
</evidence>
<dbReference type="OrthoDB" id="9855760at2"/>
<protein>
    <submittedName>
        <fullName evidence="1">Uncharacterized protein</fullName>
    </submittedName>
</protein>
<reference evidence="1 2" key="1">
    <citation type="submission" date="2018-04" db="EMBL/GenBank/DDBJ databases">
        <title>Pedobacter chongqingensis sp. nov., isolated from a rottenly hemp rope.</title>
        <authorList>
            <person name="Cai Y."/>
        </authorList>
    </citation>
    <scope>NUCLEOTIDE SEQUENCE [LARGE SCALE GENOMIC DNA]</scope>
    <source>
        <strain evidence="1 2">FJ4-8</strain>
    </source>
</reference>
<dbReference type="Proteomes" id="UP000245647">
    <property type="component" value="Unassembled WGS sequence"/>
</dbReference>
<accession>A0A2U2PLH9</accession>